<name>A0A4V3SJ99_9PEZI</name>
<feature type="compositionally biased region" description="Low complexity" evidence="1">
    <location>
        <begin position="123"/>
        <end position="140"/>
    </location>
</feature>
<gene>
    <name evidence="2" type="ORF">EX30DRAFT_394423</name>
</gene>
<evidence type="ECO:0000256" key="1">
    <source>
        <dbReference type="SAM" id="MobiDB-lite"/>
    </source>
</evidence>
<dbReference type="InParanoid" id="A0A4V3SJ99"/>
<reference evidence="2 3" key="1">
    <citation type="submission" date="2019-04" db="EMBL/GenBank/DDBJ databases">
        <title>Comparative genomics and transcriptomics to analyze fruiting body development in filamentous ascomycetes.</title>
        <authorList>
            <consortium name="DOE Joint Genome Institute"/>
            <person name="Lutkenhaus R."/>
            <person name="Traeger S."/>
            <person name="Breuer J."/>
            <person name="Kuo A."/>
            <person name="Lipzen A."/>
            <person name="Pangilinan J."/>
            <person name="Dilworth D."/>
            <person name="Sandor L."/>
            <person name="Poggeler S."/>
            <person name="Barry K."/>
            <person name="Grigoriev I.V."/>
            <person name="Nowrousian M."/>
        </authorList>
    </citation>
    <scope>NUCLEOTIDE SEQUENCE [LARGE SCALE GENOMIC DNA]</scope>
    <source>
        <strain evidence="2 3">CBS 389.68</strain>
    </source>
</reference>
<organism evidence="2 3">
    <name type="scientific">Ascodesmis nigricans</name>
    <dbReference type="NCBI Taxonomy" id="341454"/>
    <lineage>
        <taxon>Eukaryota</taxon>
        <taxon>Fungi</taxon>
        <taxon>Dikarya</taxon>
        <taxon>Ascomycota</taxon>
        <taxon>Pezizomycotina</taxon>
        <taxon>Pezizomycetes</taxon>
        <taxon>Pezizales</taxon>
        <taxon>Ascodesmidaceae</taxon>
        <taxon>Ascodesmis</taxon>
    </lineage>
</organism>
<evidence type="ECO:0000313" key="3">
    <source>
        <dbReference type="Proteomes" id="UP000298138"/>
    </source>
</evidence>
<feature type="region of interest" description="Disordered" evidence="1">
    <location>
        <begin position="106"/>
        <end position="204"/>
    </location>
</feature>
<protein>
    <submittedName>
        <fullName evidence="2">Uncharacterized protein</fullName>
    </submittedName>
</protein>
<proteinExistence type="predicted"/>
<feature type="region of interest" description="Disordered" evidence="1">
    <location>
        <begin position="44"/>
        <end position="64"/>
    </location>
</feature>
<dbReference type="AlphaFoldDB" id="A0A4V3SJ99"/>
<dbReference type="EMBL" id="ML220114">
    <property type="protein sequence ID" value="TGZ83195.1"/>
    <property type="molecule type" value="Genomic_DNA"/>
</dbReference>
<feature type="compositionally biased region" description="Polar residues" evidence="1">
    <location>
        <begin position="161"/>
        <end position="204"/>
    </location>
</feature>
<keyword evidence="3" id="KW-1185">Reference proteome</keyword>
<sequence length="305" mass="33947">MLDWLTRMSSHIPPHLRNRPPPEPARELSESDLRALEAKKDELQREIEESYKSTKENEERMLVEHDTTRRQIADLILKREKLEEGMEKQRDQAKKDRETLHRRIVQIDTDIGSSQANSKSLDTSQETSTTKATTQPSNTSPLAHSAGSHQTSIFSSSSSSKTVTVPNPGNPSADTTPQTPSVNSASVSPSTAVLETTANRGPNLSVSYIPTATAIPRATAQEIATRNPSFPNHDCPRFKTVSCNCEPESTCRTSCPCARTSEPCGKECHPPDFESRSWSHACIRRKTNGIGFKKWMQGERYMIGR</sequence>
<feature type="compositionally biased region" description="Polar residues" evidence="1">
    <location>
        <begin position="111"/>
        <end position="122"/>
    </location>
</feature>
<dbReference type="Proteomes" id="UP000298138">
    <property type="component" value="Unassembled WGS sequence"/>
</dbReference>
<evidence type="ECO:0000313" key="2">
    <source>
        <dbReference type="EMBL" id="TGZ83195.1"/>
    </source>
</evidence>
<feature type="region of interest" description="Disordered" evidence="1">
    <location>
        <begin position="1"/>
        <end position="31"/>
    </location>
</feature>
<accession>A0A4V3SJ99</accession>